<feature type="transmembrane region" description="Helical" evidence="2">
    <location>
        <begin position="83"/>
        <end position="107"/>
    </location>
</feature>
<feature type="compositionally biased region" description="Basic and acidic residues" evidence="1">
    <location>
        <begin position="31"/>
        <end position="45"/>
    </location>
</feature>
<evidence type="ECO:0000256" key="1">
    <source>
        <dbReference type="SAM" id="MobiDB-lite"/>
    </source>
</evidence>
<protein>
    <submittedName>
        <fullName evidence="3">Uncharacterized protein</fullName>
    </submittedName>
</protein>
<name>A0A0S3PQ14_9BRAD</name>
<reference evidence="3 4" key="1">
    <citation type="submission" date="2015-08" db="EMBL/GenBank/DDBJ databases">
        <title>Investigation of the bacterial diversity of lava forest soil.</title>
        <authorList>
            <person name="Lee J.S."/>
        </authorList>
    </citation>
    <scope>NUCLEOTIDE SEQUENCE [LARGE SCALE GENOMIC DNA]</scope>
    <source>
        <strain evidence="3 4">GJW-30</strain>
    </source>
</reference>
<sequence>MEAANDPAAEKPSAEASAPKAAETGAAPEAAKAEASEAETKKPEPAKAGPVILFTPRPDDKPHVDAEPQSAPRAASPSRRFSLLAASIALAACLGGMVGAAAVAALMAPPKIETVDAGAAIQDFRNQLSLMRASIKTLSEAPAQPQRPQTDKALNAQVGKLAEAIERIEKSSAEPNARLAKLGESVDRLEKKFAAAQAPVQQAAAQPAAPLTTGSVKPQPPQPPQVAQAQPVIGDWHLREVYDGVALIEGRYGPPMEVQPGDDVRGLGRVQTIKRQPDGRWAVVTSRGLVVSSR</sequence>
<keyword evidence="2" id="KW-0812">Transmembrane</keyword>
<dbReference type="AlphaFoldDB" id="A0A0S3PQ14"/>
<organism evidence="3 4">
    <name type="scientific">Variibacter gotjawalensis</name>
    <dbReference type="NCBI Taxonomy" id="1333996"/>
    <lineage>
        <taxon>Bacteria</taxon>
        <taxon>Pseudomonadati</taxon>
        <taxon>Pseudomonadota</taxon>
        <taxon>Alphaproteobacteria</taxon>
        <taxon>Hyphomicrobiales</taxon>
        <taxon>Nitrobacteraceae</taxon>
        <taxon>Variibacter</taxon>
    </lineage>
</organism>
<gene>
    <name evidence="3" type="ORF">GJW-30_1_00540</name>
</gene>
<dbReference type="KEGG" id="vgo:GJW-30_1_00540"/>
<evidence type="ECO:0000313" key="4">
    <source>
        <dbReference type="Proteomes" id="UP000236884"/>
    </source>
</evidence>
<evidence type="ECO:0000256" key="2">
    <source>
        <dbReference type="SAM" id="Phobius"/>
    </source>
</evidence>
<evidence type="ECO:0000313" key="3">
    <source>
        <dbReference type="EMBL" id="BAT58027.1"/>
    </source>
</evidence>
<feature type="region of interest" description="Disordered" evidence="1">
    <location>
        <begin position="1"/>
        <end position="78"/>
    </location>
</feature>
<feature type="compositionally biased region" description="Low complexity" evidence="1">
    <location>
        <begin position="14"/>
        <end position="30"/>
    </location>
</feature>
<dbReference type="RefSeq" id="WP_096351329.1">
    <property type="nucleotide sequence ID" value="NZ_AP014946.1"/>
</dbReference>
<feature type="compositionally biased region" description="Basic and acidic residues" evidence="1">
    <location>
        <begin position="57"/>
        <end position="66"/>
    </location>
</feature>
<feature type="compositionally biased region" description="Low complexity" evidence="1">
    <location>
        <begin position="201"/>
        <end position="210"/>
    </location>
</feature>
<dbReference type="OrthoDB" id="7926359at2"/>
<keyword evidence="4" id="KW-1185">Reference proteome</keyword>
<dbReference type="Proteomes" id="UP000236884">
    <property type="component" value="Chromosome"/>
</dbReference>
<dbReference type="EMBL" id="AP014946">
    <property type="protein sequence ID" value="BAT58027.1"/>
    <property type="molecule type" value="Genomic_DNA"/>
</dbReference>
<proteinExistence type="predicted"/>
<keyword evidence="2" id="KW-0472">Membrane</keyword>
<keyword evidence="2" id="KW-1133">Transmembrane helix</keyword>
<feature type="region of interest" description="Disordered" evidence="1">
    <location>
        <begin position="201"/>
        <end position="227"/>
    </location>
</feature>
<accession>A0A0S3PQ14</accession>